<reference evidence="8" key="1">
    <citation type="submission" date="2016-10" db="EMBL/GenBank/DDBJ databases">
        <authorList>
            <person name="Varghese N."/>
            <person name="Submissions S."/>
        </authorList>
    </citation>
    <scope>NUCLEOTIDE SEQUENCE [LARGE SCALE GENOMIC DNA]</scope>
    <source>
        <strain evidence="8">CGMCC 1.7715</strain>
    </source>
</reference>
<keyword evidence="8" id="KW-1185">Reference proteome</keyword>
<evidence type="ECO:0000313" key="7">
    <source>
        <dbReference type="EMBL" id="SFP43722.1"/>
    </source>
</evidence>
<evidence type="ECO:0000256" key="3">
    <source>
        <dbReference type="ARBA" id="ARBA00022692"/>
    </source>
</evidence>
<feature type="transmembrane region" description="Helical" evidence="6">
    <location>
        <begin position="331"/>
        <end position="354"/>
    </location>
</feature>
<evidence type="ECO:0000313" key="8">
    <source>
        <dbReference type="Proteomes" id="UP000199331"/>
    </source>
</evidence>
<feature type="transmembrane region" description="Helical" evidence="6">
    <location>
        <begin position="37"/>
        <end position="61"/>
    </location>
</feature>
<accession>A0A1I5QBS5</accession>
<protein>
    <submittedName>
        <fullName evidence="7">Membrane protein involved in the export of O-antigen and teichoic acid</fullName>
    </submittedName>
</protein>
<dbReference type="PANTHER" id="PTHR30250:SF31">
    <property type="entry name" value="INNER MEMBRANE PROTEIN YGHQ"/>
    <property type="match status" value="1"/>
</dbReference>
<name>A0A1I5QBS5_9SPHN</name>
<dbReference type="AlphaFoldDB" id="A0A1I5QBS5"/>
<gene>
    <name evidence="7" type="ORF">SAMN04488060_2855</name>
</gene>
<feature type="transmembrane region" description="Helical" evidence="6">
    <location>
        <begin position="392"/>
        <end position="413"/>
    </location>
</feature>
<evidence type="ECO:0000256" key="6">
    <source>
        <dbReference type="SAM" id="Phobius"/>
    </source>
</evidence>
<dbReference type="PANTHER" id="PTHR30250">
    <property type="entry name" value="PST FAMILY PREDICTED COLANIC ACID TRANSPORTER"/>
    <property type="match status" value="1"/>
</dbReference>
<feature type="transmembrane region" description="Helical" evidence="6">
    <location>
        <begin position="297"/>
        <end position="319"/>
    </location>
</feature>
<dbReference type="Pfam" id="PF01943">
    <property type="entry name" value="Polysacc_synt"/>
    <property type="match status" value="1"/>
</dbReference>
<feature type="transmembrane region" description="Helical" evidence="6">
    <location>
        <begin position="239"/>
        <end position="262"/>
    </location>
</feature>
<dbReference type="EMBL" id="FOWZ01000008">
    <property type="protein sequence ID" value="SFP43722.1"/>
    <property type="molecule type" value="Genomic_DNA"/>
</dbReference>
<proteinExistence type="predicted"/>
<dbReference type="InterPro" id="IPR050833">
    <property type="entry name" value="Poly_Biosynth_Transport"/>
</dbReference>
<feature type="transmembrane region" description="Helical" evidence="6">
    <location>
        <begin position="113"/>
        <end position="136"/>
    </location>
</feature>
<dbReference type="STRING" id="604088.SAMN04488060_2855"/>
<sequence>MRVMLKNLATLTGASGITALAGLASLALNTRGLGVESFGVLSLILAYTALFAGVATFDVWQPIVRLGVRAPRALGLILSAGIILDIFAAFAATLAALLGSVYLGGWIGIGEDYIWLLQIYAISLLFGIVGTPKGYFRLIDRFDILAQYQVMLSLVMLFSSFILWWVEEKIVLYVMVFATIAVIYKISLMVRMLIELQKNDVRLMSPYSSLRGRRVFKMMLKNSASTSLVSTFATSRRQVALLIVGGLLGGAAAGIFAAAASLASAFAKFSNLVFQVIFKEFVQAAKRFDPKLWHRKIMRLTAVAALVAAFASIVGLPIGSLVLPTVLGNHFIASVPVFSGLFAAECIHLAFLHLNPVIQNKVGPKALIPIAAAGLGIFVLIAIPLAHSWGVIGVALAIVAANAMMALALTVLADQLLRRSILTREV</sequence>
<dbReference type="GO" id="GO:0005886">
    <property type="term" value="C:plasma membrane"/>
    <property type="evidence" value="ECO:0007669"/>
    <property type="project" value="UniProtKB-SubCell"/>
</dbReference>
<dbReference type="Proteomes" id="UP000199331">
    <property type="component" value="Unassembled WGS sequence"/>
</dbReference>
<keyword evidence="4 6" id="KW-1133">Transmembrane helix</keyword>
<evidence type="ECO:0000256" key="5">
    <source>
        <dbReference type="ARBA" id="ARBA00023136"/>
    </source>
</evidence>
<evidence type="ECO:0000256" key="4">
    <source>
        <dbReference type="ARBA" id="ARBA00022989"/>
    </source>
</evidence>
<organism evidence="7 8">
    <name type="scientific">Qipengyuania nanhaisediminis</name>
    <dbReference type="NCBI Taxonomy" id="604088"/>
    <lineage>
        <taxon>Bacteria</taxon>
        <taxon>Pseudomonadati</taxon>
        <taxon>Pseudomonadota</taxon>
        <taxon>Alphaproteobacteria</taxon>
        <taxon>Sphingomonadales</taxon>
        <taxon>Erythrobacteraceae</taxon>
        <taxon>Qipengyuania</taxon>
    </lineage>
</organism>
<evidence type="ECO:0000256" key="2">
    <source>
        <dbReference type="ARBA" id="ARBA00022475"/>
    </source>
</evidence>
<keyword evidence="2" id="KW-1003">Cell membrane</keyword>
<feature type="transmembrane region" description="Helical" evidence="6">
    <location>
        <begin position="366"/>
        <end position="386"/>
    </location>
</feature>
<feature type="transmembrane region" description="Helical" evidence="6">
    <location>
        <begin position="172"/>
        <end position="194"/>
    </location>
</feature>
<keyword evidence="5 6" id="KW-0472">Membrane</keyword>
<feature type="transmembrane region" description="Helical" evidence="6">
    <location>
        <begin position="73"/>
        <end position="101"/>
    </location>
</feature>
<comment type="subcellular location">
    <subcellularLocation>
        <location evidence="1">Cell membrane</location>
        <topology evidence="1">Multi-pass membrane protein</topology>
    </subcellularLocation>
</comment>
<keyword evidence="3 6" id="KW-0812">Transmembrane</keyword>
<dbReference type="OrthoDB" id="493991at2"/>
<dbReference type="RefSeq" id="WP_143089660.1">
    <property type="nucleotide sequence ID" value="NZ_FOWZ01000008.1"/>
</dbReference>
<dbReference type="InterPro" id="IPR002797">
    <property type="entry name" value="Polysacc_synth"/>
</dbReference>
<feature type="transmembrane region" description="Helical" evidence="6">
    <location>
        <begin position="148"/>
        <end position="166"/>
    </location>
</feature>
<evidence type="ECO:0000256" key="1">
    <source>
        <dbReference type="ARBA" id="ARBA00004651"/>
    </source>
</evidence>